<keyword evidence="2" id="KW-1185">Reference proteome</keyword>
<name>A0ABU6KAN3_9BACI</name>
<organism evidence="1 2">
    <name type="scientific">Virgibacillus tibetensis</name>
    <dbReference type="NCBI Taxonomy" id="3042313"/>
    <lineage>
        <taxon>Bacteria</taxon>
        <taxon>Bacillati</taxon>
        <taxon>Bacillota</taxon>
        <taxon>Bacilli</taxon>
        <taxon>Bacillales</taxon>
        <taxon>Bacillaceae</taxon>
        <taxon>Virgibacillus</taxon>
    </lineage>
</organism>
<dbReference type="Proteomes" id="UP001335737">
    <property type="component" value="Unassembled WGS sequence"/>
</dbReference>
<proteinExistence type="predicted"/>
<sequence>MKPMKIKVMSTTQNWTTNIDENHRVDTTLYENKFTNTVTMSAWKEGRAVALGCAETSFFMWSKLLANKMSRSIYLKRLKKVQNELNADIEDKGHKLNVNILEQR</sequence>
<comment type="caution">
    <text evidence="1">The sequence shown here is derived from an EMBL/GenBank/DDBJ whole genome shotgun (WGS) entry which is preliminary data.</text>
</comment>
<accession>A0ABU6KAN3</accession>
<dbReference type="EMBL" id="JARZFX010000001">
    <property type="protein sequence ID" value="MEC5422111.1"/>
    <property type="molecule type" value="Genomic_DNA"/>
</dbReference>
<dbReference type="RefSeq" id="WP_327605684.1">
    <property type="nucleotide sequence ID" value="NZ_JARZFX010000001.1"/>
</dbReference>
<gene>
    <name evidence="1" type="ORF">QGM71_01215</name>
</gene>
<reference evidence="1 2" key="1">
    <citation type="journal article" date="2024" name="Int. J. Syst. Evol. Microbiol.">
        <title>Virgibacillus tibetensis sp. nov., isolated from salt lake on the Tibetan Plateau of China.</title>
        <authorList>
            <person name="Phurbu D."/>
            <person name="Liu Z.-X."/>
            <person name="Wang R."/>
            <person name="Zheng Y.-Y."/>
            <person name="Liu H.-C."/>
            <person name="Zhou Y.-G."/>
            <person name="Yu Y.-J."/>
            <person name="Li A.-H."/>
        </authorList>
    </citation>
    <scope>NUCLEOTIDE SEQUENCE [LARGE SCALE GENOMIC DNA]</scope>
    <source>
        <strain evidence="1 2">C22-A2</strain>
    </source>
</reference>
<evidence type="ECO:0000313" key="1">
    <source>
        <dbReference type="EMBL" id="MEC5422111.1"/>
    </source>
</evidence>
<protein>
    <submittedName>
        <fullName evidence="1">Uncharacterized protein</fullName>
    </submittedName>
</protein>
<evidence type="ECO:0000313" key="2">
    <source>
        <dbReference type="Proteomes" id="UP001335737"/>
    </source>
</evidence>